<feature type="region of interest" description="Disordered" evidence="1">
    <location>
        <begin position="1"/>
        <end position="29"/>
    </location>
</feature>
<evidence type="ECO:0000256" key="1">
    <source>
        <dbReference type="SAM" id="MobiDB-lite"/>
    </source>
</evidence>
<proteinExistence type="predicted"/>
<evidence type="ECO:0000313" key="2">
    <source>
        <dbReference type="EMBL" id="KAK7880687.1"/>
    </source>
</evidence>
<dbReference type="InterPro" id="IPR004244">
    <property type="entry name" value="Transposase_22"/>
</dbReference>
<protein>
    <recommendedName>
        <fullName evidence="4">L1 transposable element RRM domain-containing protein</fullName>
    </recommendedName>
</protein>
<evidence type="ECO:0000313" key="3">
    <source>
        <dbReference type="Proteomes" id="UP001460270"/>
    </source>
</evidence>
<reference evidence="3" key="1">
    <citation type="submission" date="2024-04" db="EMBL/GenBank/DDBJ databases">
        <title>Salinicola lusitanus LLJ914,a marine bacterium isolated from the Okinawa Trough.</title>
        <authorList>
            <person name="Li J."/>
        </authorList>
    </citation>
    <scope>NUCLEOTIDE SEQUENCE [LARGE SCALE GENOMIC DNA]</scope>
</reference>
<feature type="compositionally biased region" description="Low complexity" evidence="1">
    <location>
        <begin position="17"/>
        <end position="29"/>
    </location>
</feature>
<dbReference type="Gene3D" id="3.30.70.1820">
    <property type="entry name" value="L1 transposable element, RRM domain"/>
    <property type="match status" value="1"/>
</dbReference>
<accession>A0AAW0MU28</accession>
<organism evidence="2 3">
    <name type="scientific">Mugilogobius chulae</name>
    <name type="common">yellowstripe goby</name>
    <dbReference type="NCBI Taxonomy" id="88201"/>
    <lineage>
        <taxon>Eukaryota</taxon>
        <taxon>Metazoa</taxon>
        <taxon>Chordata</taxon>
        <taxon>Craniata</taxon>
        <taxon>Vertebrata</taxon>
        <taxon>Euteleostomi</taxon>
        <taxon>Actinopterygii</taxon>
        <taxon>Neopterygii</taxon>
        <taxon>Teleostei</taxon>
        <taxon>Neoteleostei</taxon>
        <taxon>Acanthomorphata</taxon>
        <taxon>Gobiaria</taxon>
        <taxon>Gobiiformes</taxon>
        <taxon>Gobioidei</taxon>
        <taxon>Gobiidae</taxon>
        <taxon>Gobionellinae</taxon>
        <taxon>Mugilogobius</taxon>
    </lineage>
</organism>
<dbReference type="EMBL" id="JBBPFD010000059">
    <property type="protein sequence ID" value="KAK7880687.1"/>
    <property type="molecule type" value="Genomic_DNA"/>
</dbReference>
<evidence type="ECO:0008006" key="4">
    <source>
        <dbReference type="Google" id="ProtNLM"/>
    </source>
</evidence>
<keyword evidence="3" id="KW-1185">Reference proteome</keyword>
<dbReference type="Proteomes" id="UP001460270">
    <property type="component" value="Unassembled WGS sequence"/>
</dbReference>
<dbReference type="AlphaFoldDB" id="A0AAW0MU28"/>
<sequence>MFSRDRKRGSKTENKNLATPTTATSTDLAASTGHDYIKLPDSHDMIQEEDFPPLPLSVEGTRAKNQHTRKHCLHPLKKRVDVIESNTNKDGATILQLQERLVESERYSRRWNLKLYGVPESVAKEDVKKETIRICQSVFPEGKQKLPDVIDTVHRLGKLKENERKPRGIILQFSSRTFRDAVWKAAKNNSFLKERHLHFTEDLCAADRGRRAALWPVIEAARREGKIAYYVGPRAYINGKEVGLPGT</sequence>
<dbReference type="PANTHER" id="PTHR11505">
    <property type="entry name" value="L1 TRANSPOSABLE ELEMENT-RELATED"/>
    <property type="match status" value="1"/>
</dbReference>
<name>A0AAW0MU28_9GOBI</name>
<comment type="caution">
    <text evidence="2">The sequence shown here is derived from an EMBL/GenBank/DDBJ whole genome shotgun (WGS) entry which is preliminary data.</text>
</comment>
<gene>
    <name evidence="2" type="ORF">WMY93_032685</name>
</gene>